<evidence type="ECO:0000313" key="2">
    <source>
        <dbReference type="EMBL" id="QWG05747.1"/>
    </source>
</evidence>
<dbReference type="Gene3D" id="3.40.630.30">
    <property type="match status" value="1"/>
</dbReference>
<reference evidence="2 3" key="1">
    <citation type="submission" date="2021-05" db="EMBL/GenBank/DDBJ databases">
        <title>Comparative genomic studies on the polysaccharide-degrading batcterial strains of the Flammeovirga genus.</title>
        <authorList>
            <person name="Zewei F."/>
            <person name="Zheng Z."/>
            <person name="Yu L."/>
            <person name="Ruyue G."/>
            <person name="Yanhong M."/>
            <person name="Yuanyuan C."/>
            <person name="Jingyan G."/>
            <person name="Wenjun H."/>
        </authorList>
    </citation>
    <scope>NUCLEOTIDE SEQUENCE [LARGE SCALE GENOMIC DNA]</scope>
    <source>
        <strain evidence="2 3">YS10</strain>
    </source>
</reference>
<sequence length="241" mass="27257">MNKEITNNLFEFWEEIGNSLHKLNISKNYKSIEITDSDWPNRIFDIHTNEDGFSTIIQLSREAKLPAVLTVEKPNTLNKNTNLKLVFGQLNMALNLSSEFDKLKANPNIIEVTSKNDIEGFASTASASFGYYVDKKVIAQIIEQSNKIKLFLYKLNNKYLGCGMIFIDASNNAGLHMIGTLPEGRGKGIGKSITERLIIEAKRYKSNYCVLNASLMGKPIYEKLGFKPYGELQTYRVLENN</sequence>
<dbReference type="Proteomes" id="UP000682802">
    <property type="component" value="Chromosome 1"/>
</dbReference>
<proteinExistence type="predicted"/>
<organism evidence="2 3">
    <name type="scientific">Flammeovirga kamogawensis</name>
    <dbReference type="NCBI Taxonomy" id="373891"/>
    <lineage>
        <taxon>Bacteria</taxon>
        <taxon>Pseudomonadati</taxon>
        <taxon>Bacteroidota</taxon>
        <taxon>Cytophagia</taxon>
        <taxon>Cytophagales</taxon>
        <taxon>Flammeovirgaceae</taxon>
        <taxon>Flammeovirga</taxon>
    </lineage>
</organism>
<evidence type="ECO:0000259" key="1">
    <source>
        <dbReference type="PROSITE" id="PS51186"/>
    </source>
</evidence>
<feature type="domain" description="N-acetyltransferase" evidence="1">
    <location>
        <begin position="107"/>
        <end position="241"/>
    </location>
</feature>
<keyword evidence="3" id="KW-1185">Reference proteome</keyword>
<dbReference type="Pfam" id="PF13673">
    <property type="entry name" value="Acetyltransf_10"/>
    <property type="match status" value="1"/>
</dbReference>
<dbReference type="InterPro" id="IPR000182">
    <property type="entry name" value="GNAT_dom"/>
</dbReference>
<dbReference type="InterPro" id="IPR016181">
    <property type="entry name" value="Acyl_CoA_acyltransferase"/>
</dbReference>
<dbReference type="EMBL" id="CP076128">
    <property type="protein sequence ID" value="QWG05747.1"/>
    <property type="molecule type" value="Genomic_DNA"/>
</dbReference>
<dbReference type="SUPFAM" id="SSF55729">
    <property type="entry name" value="Acyl-CoA N-acyltransferases (Nat)"/>
    <property type="match status" value="1"/>
</dbReference>
<evidence type="ECO:0000313" key="3">
    <source>
        <dbReference type="Proteomes" id="UP000682802"/>
    </source>
</evidence>
<dbReference type="PROSITE" id="PS51186">
    <property type="entry name" value="GNAT"/>
    <property type="match status" value="1"/>
</dbReference>
<name>A0ABX8GR42_9BACT</name>
<protein>
    <submittedName>
        <fullName evidence="2">GNAT family N-acetyltransferase</fullName>
    </submittedName>
</protein>
<dbReference type="RefSeq" id="WP_144073188.1">
    <property type="nucleotide sequence ID" value="NZ_CP076128.1"/>
</dbReference>
<gene>
    <name evidence="2" type="ORF">KM029_10160</name>
</gene>
<accession>A0ABX8GR42</accession>
<dbReference type="CDD" id="cd04301">
    <property type="entry name" value="NAT_SF"/>
    <property type="match status" value="1"/>
</dbReference>